<evidence type="ECO:0000256" key="1">
    <source>
        <dbReference type="ARBA" id="ARBA00005086"/>
    </source>
</evidence>
<dbReference type="PANTHER" id="PTHR11941:SF54">
    <property type="entry name" value="ENOYL-COA HYDRATASE, MITOCHONDRIAL"/>
    <property type="match status" value="1"/>
</dbReference>
<evidence type="ECO:0000313" key="8">
    <source>
        <dbReference type="EMBL" id="AEG16430.1"/>
    </source>
</evidence>
<accession>A0AAU8PG10</accession>
<dbReference type="SUPFAM" id="SSF52096">
    <property type="entry name" value="ClpP/crotonase"/>
    <property type="match status" value="1"/>
</dbReference>
<dbReference type="AlphaFoldDB" id="A0AAU8PG10"/>
<comment type="pathway">
    <text evidence="1">Lipid metabolism; butanoate metabolism.</text>
</comment>
<dbReference type="KEGG" id="dku:Desku_2926"/>
<evidence type="ECO:0000256" key="6">
    <source>
        <dbReference type="ARBA" id="ARBA00067035"/>
    </source>
</evidence>
<dbReference type="Gene3D" id="3.90.226.10">
    <property type="entry name" value="2-enoyl-CoA Hydratase, Chain A, domain 1"/>
    <property type="match status" value="1"/>
</dbReference>
<dbReference type="GO" id="GO:0006635">
    <property type="term" value="P:fatty acid beta-oxidation"/>
    <property type="evidence" value="ECO:0007669"/>
    <property type="project" value="TreeGrafter"/>
</dbReference>
<dbReference type="GO" id="GO:0018812">
    <property type="term" value="F:3-hydroxyacyl-CoA dehydratase activity"/>
    <property type="evidence" value="ECO:0007669"/>
    <property type="project" value="UniProtKB-EC"/>
</dbReference>
<keyword evidence="4 8" id="KW-0456">Lyase</keyword>
<keyword evidence="9" id="KW-1185">Reference proteome</keyword>
<name>A0AAU8PG10_DESK7</name>
<dbReference type="Pfam" id="PF00378">
    <property type="entry name" value="ECH_1"/>
    <property type="match status" value="1"/>
</dbReference>
<dbReference type="Proteomes" id="UP000009229">
    <property type="component" value="Chromosome"/>
</dbReference>
<dbReference type="InterPro" id="IPR014748">
    <property type="entry name" value="Enoyl-CoA_hydra_C"/>
</dbReference>
<evidence type="ECO:0000313" key="9">
    <source>
        <dbReference type="Proteomes" id="UP000009229"/>
    </source>
</evidence>
<comment type="similarity">
    <text evidence="2 7">Belongs to the enoyl-CoA hydratase/isomerase family.</text>
</comment>
<proteinExistence type="inferred from homology"/>
<dbReference type="InterPro" id="IPR029045">
    <property type="entry name" value="ClpP/crotonase-like_dom_sf"/>
</dbReference>
<comment type="catalytic activity">
    <reaction evidence="5">
        <text>a short-chain (3S)-3-hydroxyacyl-CoA = a short-chain (2E)-enoyl-CoA + H2O</text>
        <dbReference type="Rhea" id="RHEA:52664"/>
        <dbReference type="ChEBI" id="CHEBI:15377"/>
        <dbReference type="ChEBI" id="CHEBI:87488"/>
        <dbReference type="ChEBI" id="CHEBI:136760"/>
        <dbReference type="EC" id="4.2.1.150"/>
    </reaction>
</comment>
<evidence type="ECO:0000256" key="3">
    <source>
        <dbReference type="ARBA" id="ARBA00011881"/>
    </source>
</evidence>
<dbReference type="PANTHER" id="PTHR11941">
    <property type="entry name" value="ENOYL-COA HYDRATASE-RELATED"/>
    <property type="match status" value="1"/>
</dbReference>
<dbReference type="InterPro" id="IPR001753">
    <property type="entry name" value="Enoyl-CoA_hydra/iso"/>
</dbReference>
<organism evidence="8 9">
    <name type="scientific">Desulfofundulus kuznetsovii (strain DSM 6115 / VKM B-1805 / 17)</name>
    <name type="common">Desulfotomaculum kuznetsovii</name>
    <dbReference type="NCBI Taxonomy" id="760568"/>
    <lineage>
        <taxon>Bacteria</taxon>
        <taxon>Bacillati</taxon>
        <taxon>Bacillota</taxon>
        <taxon>Clostridia</taxon>
        <taxon>Eubacteriales</taxon>
        <taxon>Peptococcaceae</taxon>
        <taxon>Desulfofundulus</taxon>
    </lineage>
</organism>
<protein>
    <recommendedName>
        <fullName evidence="6">short-chain-enoyl-CoA hydratase</fullName>
        <ecNumber evidence="6">4.2.1.150</ecNumber>
    </recommendedName>
</protein>
<evidence type="ECO:0000256" key="4">
    <source>
        <dbReference type="ARBA" id="ARBA00023239"/>
    </source>
</evidence>
<sequence>MGYSVIDYQIVQDHIAVVTLSRPESLNALNRQMFIELGLVFSEIERDNRIKAVILTGSGSKAFSAGADVSELQRLSAVEARNFALAAYRTQDQICSLPVPTIAALNGYALGGGCELAMCCDLRLASENARLGQPEINLGIIPGGGGTQRLARLVGVSRAKELIFTGKIIPARVAYEWGLVNRVVPLEELMETAIKLAGEIATKSRPVLALAKSAIDRGSDMDLTPALHYEIECFAGCFATEDHHEGIRAFLEKRVPRYTDR</sequence>
<dbReference type="Gene3D" id="1.10.12.10">
    <property type="entry name" value="Lyase 2-enoyl-coa Hydratase, Chain A, domain 2"/>
    <property type="match status" value="1"/>
</dbReference>
<dbReference type="PROSITE" id="PS00166">
    <property type="entry name" value="ENOYL_COA_HYDRATASE"/>
    <property type="match status" value="1"/>
</dbReference>
<comment type="subunit">
    <text evidence="3">Homotetramer.</text>
</comment>
<gene>
    <name evidence="8" type="ordered locus">Desku_2926</name>
</gene>
<dbReference type="FunFam" id="3.90.226.10:FF:000009">
    <property type="entry name" value="Carnitinyl-CoA dehydratase"/>
    <property type="match status" value="1"/>
</dbReference>
<dbReference type="InterPro" id="IPR018376">
    <property type="entry name" value="Enoyl-CoA_hyd/isom_CS"/>
</dbReference>
<dbReference type="EMBL" id="CP002770">
    <property type="protein sequence ID" value="AEG16430.1"/>
    <property type="molecule type" value="Genomic_DNA"/>
</dbReference>
<dbReference type="FunFam" id="1.10.12.10:FF:000001">
    <property type="entry name" value="Probable enoyl-CoA hydratase, mitochondrial"/>
    <property type="match status" value="1"/>
</dbReference>
<dbReference type="RefSeq" id="WP_013823940.1">
    <property type="nucleotide sequence ID" value="NC_015573.1"/>
</dbReference>
<reference evidence="9" key="1">
    <citation type="submission" date="2011-05" db="EMBL/GenBank/DDBJ databases">
        <title>Complete sequence of Desulfotomaculum kuznetsovii DSM 6115.</title>
        <authorList>
            <person name="Lucas S."/>
            <person name="Han J."/>
            <person name="Lapidus A."/>
            <person name="Cheng J.-F."/>
            <person name="Goodwin L."/>
            <person name="Pitluck S."/>
            <person name="Peters L."/>
            <person name="Mikhailova N."/>
            <person name="Lu M."/>
            <person name="Saunders E."/>
            <person name="Han C."/>
            <person name="Tapia R."/>
            <person name="Land M."/>
            <person name="Hauser L."/>
            <person name="Kyrpides N."/>
            <person name="Ivanova N."/>
            <person name="Pagani I."/>
            <person name="Nazina T."/>
            <person name="Ivanova A."/>
            <person name="Parshina S."/>
            <person name="Kuever J."/>
            <person name="Muyzer G."/>
            <person name="Plugge C."/>
            <person name="Stams A."/>
            <person name="Woyke T."/>
        </authorList>
    </citation>
    <scope>NUCLEOTIDE SEQUENCE [LARGE SCALE GENOMIC DNA]</scope>
    <source>
        <strain evidence="9">DSM 6115 / VKM B-1805 / 17</strain>
    </source>
</reference>
<dbReference type="EC" id="4.2.1.150" evidence="6"/>
<evidence type="ECO:0000256" key="7">
    <source>
        <dbReference type="RuleBase" id="RU003707"/>
    </source>
</evidence>
<dbReference type="CDD" id="cd06558">
    <property type="entry name" value="crotonase-like"/>
    <property type="match status" value="1"/>
</dbReference>
<evidence type="ECO:0000256" key="2">
    <source>
        <dbReference type="ARBA" id="ARBA00005254"/>
    </source>
</evidence>
<evidence type="ECO:0000256" key="5">
    <source>
        <dbReference type="ARBA" id="ARBA00050624"/>
    </source>
</evidence>